<dbReference type="InterPro" id="IPR000595">
    <property type="entry name" value="cNMP-bd_dom"/>
</dbReference>
<accession>A0A6G7CH55</accession>
<dbReference type="InterPro" id="IPR014710">
    <property type="entry name" value="RmlC-like_jellyroll"/>
</dbReference>
<evidence type="ECO:0000259" key="6">
    <source>
        <dbReference type="PROSITE" id="PS50109"/>
    </source>
</evidence>
<evidence type="ECO:0000256" key="4">
    <source>
        <dbReference type="SAM" id="Coils"/>
    </source>
</evidence>
<dbReference type="AlphaFoldDB" id="A0A6G7CH55"/>
<dbReference type="SMART" id="SM00100">
    <property type="entry name" value="cNMP"/>
    <property type="match status" value="1"/>
</dbReference>
<dbReference type="PROSITE" id="PS50109">
    <property type="entry name" value="HIS_KIN"/>
    <property type="match status" value="1"/>
</dbReference>
<dbReference type="InterPro" id="IPR036097">
    <property type="entry name" value="HisK_dim/P_sf"/>
</dbReference>
<dbReference type="InterPro" id="IPR003594">
    <property type="entry name" value="HATPase_dom"/>
</dbReference>
<dbReference type="CDD" id="cd00038">
    <property type="entry name" value="CAP_ED"/>
    <property type="match status" value="1"/>
</dbReference>
<gene>
    <name evidence="7" type="ORF">G5S32_05110</name>
</gene>
<dbReference type="Proteomes" id="UP000503003">
    <property type="component" value="Chromosome 1"/>
</dbReference>
<dbReference type="InterPro" id="IPR018490">
    <property type="entry name" value="cNMP-bd_dom_sf"/>
</dbReference>
<dbReference type="InterPro" id="IPR036890">
    <property type="entry name" value="HATPase_C_sf"/>
</dbReference>
<feature type="coiled-coil region" evidence="4">
    <location>
        <begin position="308"/>
        <end position="335"/>
    </location>
</feature>
<dbReference type="Gene3D" id="2.60.120.10">
    <property type="entry name" value="Jelly Rolls"/>
    <property type="match status" value="1"/>
</dbReference>
<evidence type="ECO:0000256" key="2">
    <source>
        <dbReference type="ARBA" id="ARBA00012438"/>
    </source>
</evidence>
<dbReference type="EC" id="2.7.13.3" evidence="2"/>
<dbReference type="CDD" id="cd00082">
    <property type="entry name" value="HisKA"/>
    <property type="match status" value="1"/>
</dbReference>
<dbReference type="Gene3D" id="3.40.50.2300">
    <property type="match status" value="1"/>
</dbReference>
<dbReference type="SUPFAM" id="SSF47384">
    <property type="entry name" value="Homodimeric domain of signal transducing histidine kinase"/>
    <property type="match status" value="1"/>
</dbReference>
<evidence type="ECO:0000256" key="1">
    <source>
        <dbReference type="ARBA" id="ARBA00000085"/>
    </source>
</evidence>
<dbReference type="SUPFAM" id="SSF51206">
    <property type="entry name" value="cAMP-binding domain-like"/>
    <property type="match status" value="1"/>
</dbReference>
<dbReference type="RefSeq" id="WP_165310987.1">
    <property type="nucleotide sequence ID" value="NZ_CP049331.1"/>
</dbReference>
<evidence type="ECO:0000313" key="7">
    <source>
        <dbReference type="EMBL" id="QIH41410.1"/>
    </source>
</evidence>
<feature type="domain" description="Cyclic nucleotide-binding" evidence="5">
    <location>
        <begin position="202"/>
        <end position="303"/>
    </location>
</feature>
<dbReference type="InterPro" id="IPR004358">
    <property type="entry name" value="Sig_transdc_His_kin-like_C"/>
</dbReference>
<dbReference type="PRINTS" id="PR00344">
    <property type="entry name" value="BCTRLSENSOR"/>
</dbReference>
<keyword evidence="8" id="KW-1185">Reference proteome</keyword>
<evidence type="ECO:0000313" key="8">
    <source>
        <dbReference type="Proteomes" id="UP000503003"/>
    </source>
</evidence>
<dbReference type="CDD" id="cd00075">
    <property type="entry name" value="HATPase"/>
    <property type="match status" value="1"/>
</dbReference>
<organism evidence="7 8">
    <name type="scientific">Vibrio ziniensis</name>
    <dbReference type="NCBI Taxonomy" id="2711221"/>
    <lineage>
        <taxon>Bacteria</taxon>
        <taxon>Pseudomonadati</taxon>
        <taxon>Pseudomonadota</taxon>
        <taxon>Gammaproteobacteria</taxon>
        <taxon>Vibrionales</taxon>
        <taxon>Vibrionaceae</taxon>
        <taxon>Vibrio</taxon>
    </lineage>
</organism>
<dbReference type="KEGG" id="vzi:G5S32_05110"/>
<dbReference type="Pfam" id="PF00027">
    <property type="entry name" value="cNMP_binding"/>
    <property type="match status" value="1"/>
</dbReference>
<keyword evidence="4" id="KW-0175">Coiled coil</keyword>
<name>A0A6G7CH55_9VIBR</name>
<dbReference type="InterPro" id="IPR011006">
    <property type="entry name" value="CheY-like_superfamily"/>
</dbReference>
<dbReference type="PROSITE" id="PS50042">
    <property type="entry name" value="CNMP_BINDING_3"/>
    <property type="match status" value="1"/>
</dbReference>
<dbReference type="SUPFAM" id="SSF55874">
    <property type="entry name" value="ATPase domain of HSP90 chaperone/DNA topoisomerase II/histidine kinase"/>
    <property type="match status" value="1"/>
</dbReference>
<keyword evidence="3" id="KW-0597">Phosphoprotein</keyword>
<evidence type="ECO:0000256" key="3">
    <source>
        <dbReference type="ARBA" id="ARBA00022553"/>
    </source>
</evidence>
<dbReference type="PANTHER" id="PTHR43065:SF48">
    <property type="entry name" value="HISTIDINE KINASE"/>
    <property type="match status" value="1"/>
</dbReference>
<evidence type="ECO:0000259" key="5">
    <source>
        <dbReference type="PROSITE" id="PS50042"/>
    </source>
</evidence>
<protein>
    <recommendedName>
        <fullName evidence="2">histidine kinase</fullName>
        <ecNumber evidence="2">2.7.13.3</ecNumber>
    </recommendedName>
</protein>
<dbReference type="PANTHER" id="PTHR43065">
    <property type="entry name" value="SENSOR HISTIDINE KINASE"/>
    <property type="match status" value="1"/>
</dbReference>
<dbReference type="InterPro" id="IPR005467">
    <property type="entry name" value="His_kinase_dom"/>
</dbReference>
<dbReference type="SUPFAM" id="SSF52172">
    <property type="entry name" value="CheY-like"/>
    <property type="match status" value="1"/>
</dbReference>
<comment type="catalytic activity">
    <reaction evidence="1">
        <text>ATP + protein L-histidine = ADP + protein N-phospho-L-histidine.</text>
        <dbReference type="EC" id="2.7.13.3"/>
    </reaction>
</comment>
<proteinExistence type="predicted"/>
<feature type="domain" description="Histidine kinase" evidence="6">
    <location>
        <begin position="470"/>
        <end position="641"/>
    </location>
</feature>
<dbReference type="GO" id="GO:0000155">
    <property type="term" value="F:phosphorelay sensor kinase activity"/>
    <property type="evidence" value="ECO:0007669"/>
    <property type="project" value="InterPro"/>
</dbReference>
<dbReference type="InterPro" id="IPR003661">
    <property type="entry name" value="HisK_dim/P_dom"/>
</dbReference>
<dbReference type="Pfam" id="PF02518">
    <property type="entry name" value="HATPase_c"/>
    <property type="match status" value="1"/>
</dbReference>
<dbReference type="Gene3D" id="3.30.565.10">
    <property type="entry name" value="Histidine kinase-like ATPase, C-terminal domain"/>
    <property type="match status" value="1"/>
</dbReference>
<dbReference type="EMBL" id="CP049331">
    <property type="protein sequence ID" value="QIH41410.1"/>
    <property type="molecule type" value="Genomic_DNA"/>
</dbReference>
<reference evidence="7 8" key="1">
    <citation type="submission" date="2020-02" db="EMBL/GenBank/DDBJ databases">
        <title>A complete genome of a marine bacterium Vibrio sp. ZWAL4003 isolated from the mangrove sediment with the ability to degrade polysaccharides.</title>
        <authorList>
            <person name="Wu J."/>
            <person name="Qu W."/>
            <person name="Zeng R."/>
        </authorList>
    </citation>
    <scope>NUCLEOTIDE SEQUENCE [LARGE SCALE GENOMIC DNA]</scope>
    <source>
        <strain evidence="7 8">ZWAL4003</strain>
    </source>
</reference>
<sequence length="646" mass="73507">MNQYALLCLDNNPISIEQWRHELREFATKFDLHTADSFEEAEQALEYLESQNQTVALVIASHNANLNGADFLIHLDRMDNTKNARKVLISCGQDIQAIVSAVNEGRLDYCLTKPLQNNVLYKTVVQELTTYVLENDKDNALHYSSVLDQQRLLRSHIDNKMHSYRQGFITEYHQLSDSELADQVIGALNQFFEKQDDTKACRTYSADHLLTVEGKENRFLWFITEGEVALYKKDKHGQQREVVRHQKGNIVGGMSFVTGECSFSTAITLTKTEVIKLDRDIFAKVMHTNTSLLPLFTNLLLRHFNRRLQRSINTKIQLQETLESLESAHQQLIEGEKMAMLGQLVAGVAHELNNPVSAILRGTDTLSSNIENIVDSYADSTTNHQGSHMLKAALIAKPMSTSEERELAKQLESKIHHRLLSKKMVKLGLNNDEESVKGAKSNPDAMLKNLESLERYHLTGTTLRSIKVCAQRITDMVKSLKGYARVDDETFHVVDIHEGIEDTLVIFENRLKLHKLVKEYSEIPPVRCLPIALQQVWTNLISNAIDAFPERGILEISSKIEKKEGQTYAVVNFKDNGHGISEEIKERIFELNYTTKREGNFGLGIGLSICQQIMHQHHGWIDVESKLGEYTNMRVWLPLLLTTAEQ</sequence>
<dbReference type="SMART" id="SM00387">
    <property type="entry name" value="HATPase_c"/>
    <property type="match status" value="1"/>
</dbReference>
<dbReference type="Gene3D" id="1.10.287.130">
    <property type="match status" value="1"/>
</dbReference>